<evidence type="ECO:0000256" key="2">
    <source>
        <dbReference type="SAM" id="Phobius"/>
    </source>
</evidence>
<sequence length="70" mass="7325">MTRPSHNPKHTPPSRRVILRPGLLFALAVAGGGVWLVSTLAERPSAAAPMNSAMPGMPGMKTPPTASPKR</sequence>
<evidence type="ECO:0000313" key="3">
    <source>
        <dbReference type="EMBL" id="MBB5365974.1"/>
    </source>
</evidence>
<reference evidence="3 4" key="1">
    <citation type="submission" date="2020-08" db="EMBL/GenBank/DDBJ databases">
        <title>Genomic Encyclopedia of Type Strains, Phase IV (KMG-IV): sequencing the most valuable type-strain genomes for metagenomic binning, comparative biology and taxonomic classification.</title>
        <authorList>
            <person name="Goeker M."/>
        </authorList>
    </citation>
    <scope>NUCLEOTIDE SEQUENCE [LARGE SCALE GENOMIC DNA]</scope>
    <source>
        <strain evidence="3 4">DSM 27939</strain>
    </source>
</reference>
<protein>
    <submittedName>
        <fullName evidence="3">Uncharacterized protein</fullName>
    </submittedName>
</protein>
<comment type="caution">
    <text evidence="3">The sequence shown here is derived from an EMBL/GenBank/DDBJ whole genome shotgun (WGS) entry which is preliminary data.</text>
</comment>
<keyword evidence="4" id="KW-1185">Reference proteome</keyword>
<feature type="transmembrane region" description="Helical" evidence="2">
    <location>
        <begin position="21"/>
        <end position="41"/>
    </location>
</feature>
<keyword evidence="2" id="KW-1133">Transmembrane helix</keyword>
<keyword evidence="2" id="KW-0812">Transmembrane</keyword>
<dbReference type="PROSITE" id="PS51318">
    <property type="entry name" value="TAT"/>
    <property type="match status" value="1"/>
</dbReference>
<proteinExistence type="predicted"/>
<dbReference type="EMBL" id="JACHFL010000025">
    <property type="protein sequence ID" value="MBB5365974.1"/>
    <property type="molecule type" value="Genomic_DNA"/>
</dbReference>
<gene>
    <name evidence="3" type="ORF">HNQ08_005100</name>
</gene>
<feature type="region of interest" description="Disordered" evidence="1">
    <location>
        <begin position="47"/>
        <end position="70"/>
    </location>
</feature>
<dbReference type="InterPro" id="IPR006311">
    <property type="entry name" value="TAT_signal"/>
</dbReference>
<dbReference type="RefSeq" id="WP_184137877.1">
    <property type="nucleotide sequence ID" value="NZ_JACHFL010000025.1"/>
</dbReference>
<keyword evidence="2" id="KW-0472">Membrane</keyword>
<feature type="compositionally biased region" description="Low complexity" evidence="1">
    <location>
        <begin position="47"/>
        <end position="64"/>
    </location>
</feature>
<name>A0A7W8JZD3_9DEIO</name>
<dbReference type="Proteomes" id="UP000552709">
    <property type="component" value="Unassembled WGS sequence"/>
</dbReference>
<organism evidence="3 4">
    <name type="scientific">Deinococcus humi</name>
    <dbReference type="NCBI Taxonomy" id="662880"/>
    <lineage>
        <taxon>Bacteria</taxon>
        <taxon>Thermotogati</taxon>
        <taxon>Deinococcota</taxon>
        <taxon>Deinococci</taxon>
        <taxon>Deinococcales</taxon>
        <taxon>Deinococcaceae</taxon>
        <taxon>Deinococcus</taxon>
    </lineage>
</organism>
<evidence type="ECO:0000313" key="4">
    <source>
        <dbReference type="Proteomes" id="UP000552709"/>
    </source>
</evidence>
<accession>A0A7W8JZD3</accession>
<dbReference type="AlphaFoldDB" id="A0A7W8JZD3"/>
<evidence type="ECO:0000256" key="1">
    <source>
        <dbReference type="SAM" id="MobiDB-lite"/>
    </source>
</evidence>